<dbReference type="EMBL" id="JAESWC010000009">
    <property type="protein sequence ID" value="MBL4936972.1"/>
    <property type="molecule type" value="Genomic_DNA"/>
</dbReference>
<keyword evidence="1" id="KW-0472">Membrane</keyword>
<accession>A0ABS1TCY4</accession>
<comment type="caution">
    <text evidence="3">The sequence shown here is derived from an EMBL/GenBank/DDBJ whole genome shotgun (WGS) entry which is preliminary data.</text>
</comment>
<proteinExistence type="predicted"/>
<dbReference type="Pfam" id="PF02517">
    <property type="entry name" value="Rce1-like"/>
    <property type="match status" value="1"/>
</dbReference>
<keyword evidence="3" id="KW-0482">Metalloprotease</keyword>
<feature type="transmembrane region" description="Helical" evidence="1">
    <location>
        <begin position="129"/>
        <end position="148"/>
    </location>
</feature>
<evidence type="ECO:0000259" key="2">
    <source>
        <dbReference type="Pfam" id="PF02517"/>
    </source>
</evidence>
<keyword evidence="1" id="KW-1133">Transmembrane helix</keyword>
<dbReference type="PANTHER" id="PTHR43592">
    <property type="entry name" value="CAAX AMINO TERMINAL PROTEASE"/>
    <property type="match status" value="1"/>
</dbReference>
<dbReference type="PANTHER" id="PTHR43592:SF15">
    <property type="entry name" value="CAAX AMINO TERMINAL PROTEASE FAMILY PROTEIN"/>
    <property type="match status" value="1"/>
</dbReference>
<keyword evidence="3" id="KW-0378">Hydrolase</keyword>
<sequence length="235" mass="27037">MKVLRKTMFPDEIFEGIEKKDGVIALAFFAIMFILMFVFLYLIKISPLFFIMRNNEDFIYKLIFVIIMDIPGFVGIIAILKLRKQKISTVGLRRYGLKSSLYVAIALVSAFFIYYISKKGFDIDLIWRATYFIIFIGFYEELIFRGFLWPRLVAGFGKTWGTILSGLFFGMAHLPIDIVFNNRSVFQTFILGNGSNVNIGGGLIGALWFIFIYTRNSNILLPSFIHGIQDMLSMI</sequence>
<gene>
    <name evidence="3" type="ORF">JK636_14555</name>
</gene>
<name>A0ABS1TCY4_9CLOT</name>
<feature type="transmembrane region" description="Helical" evidence="1">
    <location>
        <begin position="196"/>
        <end position="214"/>
    </location>
</feature>
<dbReference type="Proteomes" id="UP000632377">
    <property type="component" value="Unassembled WGS sequence"/>
</dbReference>
<feature type="domain" description="CAAX prenyl protease 2/Lysostaphin resistance protein A-like" evidence="2">
    <location>
        <begin position="125"/>
        <end position="231"/>
    </location>
</feature>
<evidence type="ECO:0000313" key="3">
    <source>
        <dbReference type="EMBL" id="MBL4936972.1"/>
    </source>
</evidence>
<reference evidence="3 4" key="1">
    <citation type="submission" date="2021-01" db="EMBL/GenBank/DDBJ databases">
        <title>Genome public.</title>
        <authorList>
            <person name="Liu C."/>
            <person name="Sun Q."/>
        </authorList>
    </citation>
    <scope>NUCLEOTIDE SEQUENCE [LARGE SCALE GENOMIC DNA]</scope>
    <source>
        <strain evidence="3 4">YIM B02515</strain>
    </source>
</reference>
<keyword evidence="3" id="KW-0645">Protease</keyword>
<protein>
    <submittedName>
        <fullName evidence="3">CPBP family intramembrane metalloprotease</fullName>
    </submittedName>
</protein>
<feature type="transmembrane region" description="Helical" evidence="1">
    <location>
        <begin position="21"/>
        <end position="43"/>
    </location>
</feature>
<feature type="transmembrane region" description="Helical" evidence="1">
    <location>
        <begin position="160"/>
        <end position="176"/>
    </location>
</feature>
<evidence type="ECO:0000313" key="4">
    <source>
        <dbReference type="Proteomes" id="UP000632377"/>
    </source>
</evidence>
<feature type="transmembrane region" description="Helical" evidence="1">
    <location>
        <begin position="58"/>
        <end position="80"/>
    </location>
</feature>
<feature type="transmembrane region" description="Helical" evidence="1">
    <location>
        <begin position="101"/>
        <end position="117"/>
    </location>
</feature>
<keyword evidence="4" id="KW-1185">Reference proteome</keyword>
<evidence type="ECO:0000256" key="1">
    <source>
        <dbReference type="SAM" id="Phobius"/>
    </source>
</evidence>
<dbReference type="RefSeq" id="WP_202749729.1">
    <property type="nucleotide sequence ID" value="NZ_JAESWC010000009.1"/>
</dbReference>
<organism evidence="3 4">
    <name type="scientific">Clostridium rhizosphaerae</name>
    <dbReference type="NCBI Taxonomy" id="2803861"/>
    <lineage>
        <taxon>Bacteria</taxon>
        <taxon>Bacillati</taxon>
        <taxon>Bacillota</taxon>
        <taxon>Clostridia</taxon>
        <taxon>Eubacteriales</taxon>
        <taxon>Clostridiaceae</taxon>
        <taxon>Clostridium</taxon>
    </lineage>
</organism>
<dbReference type="InterPro" id="IPR003675">
    <property type="entry name" value="Rce1/LyrA-like_dom"/>
</dbReference>
<keyword evidence="1" id="KW-0812">Transmembrane</keyword>
<dbReference type="GO" id="GO:0008237">
    <property type="term" value="F:metallopeptidase activity"/>
    <property type="evidence" value="ECO:0007669"/>
    <property type="project" value="UniProtKB-KW"/>
</dbReference>